<evidence type="ECO:0000259" key="2">
    <source>
        <dbReference type="Pfam" id="PF00646"/>
    </source>
</evidence>
<reference evidence="3 5" key="1">
    <citation type="submission" date="2015-10" db="EMBL/GenBank/DDBJ databases">
        <title>The cercosporin biosynthetic gene cluster was horizontally transferred to several fungal lineages and shown to be expanded in Cercospora beticola based on microsynteny with recipient genomes.</title>
        <authorList>
            <person name="De Jonge R."/>
            <person name="Ebert M.K."/>
            <person name="Suttle J.C."/>
            <person name="Jurick Ii W.M."/>
            <person name="Secor G.A."/>
            <person name="Thomma B.P."/>
            <person name="Van De Peer Y."/>
            <person name="Bolton M.D."/>
        </authorList>
    </citation>
    <scope>NUCLEOTIDE SEQUENCE [LARGE SCALE GENOMIC DNA]</scope>
    <source>
        <strain evidence="3 5">09-40</strain>
    </source>
</reference>
<feature type="region of interest" description="Disordered" evidence="1">
    <location>
        <begin position="1064"/>
        <end position="1083"/>
    </location>
</feature>
<evidence type="ECO:0000256" key="1">
    <source>
        <dbReference type="SAM" id="MobiDB-lite"/>
    </source>
</evidence>
<reference evidence="4 6" key="2">
    <citation type="submission" date="2023-09" db="EMBL/GenBank/DDBJ databases">
        <title>Complete-Gapless Cercospora beticola genome.</title>
        <authorList>
            <person name="Wyatt N.A."/>
            <person name="Spanner R.E."/>
            <person name="Bolton M.D."/>
        </authorList>
    </citation>
    <scope>NUCLEOTIDE SEQUENCE [LARGE SCALE GENOMIC DNA]</scope>
    <source>
        <strain evidence="4">Cb09-40</strain>
    </source>
</reference>
<gene>
    <name evidence="3" type="ORF">CB0940_10932</name>
    <name evidence="4" type="ORF">RHO25_012388</name>
</gene>
<feature type="compositionally biased region" description="Polar residues" evidence="1">
    <location>
        <begin position="307"/>
        <end position="321"/>
    </location>
</feature>
<evidence type="ECO:0000313" key="6">
    <source>
        <dbReference type="Proteomes" id="UP001302367"/>
    </source>
</evidence>
<feature type="region of interest" description="Disordered" evidence="1">
    <location>
        <begin position="168"/>
        <end position="290"/>
    </location>
</feature>
<organism evidence="3 5">
    <name type="scientific">Cercospora beticola</name>
    <name type="common">Sugarbeet leaf spot fungus</name>
    <dbReference type="NCBI Taxonomy" id="122368"/>
    <lineage>
        <taxon>Eukaryota</taxon>
        <taxon>Fungi</taxon>
        <taxon>Dikarya</taxon>
        <taxon>Ascomycota</taxon>
        <taxon>Pezizomycotina</taxon>
        <taxon>Dothideomycetes</taxon>
        <taxon>Dothideomycetidae</taxon>
        <taxon>Mycosphaerellales</taxon>
        <taxon>Mycosphaerellaceae</taxon>
        <taxon>Cercospora</taxon>
    </lineage>
</organism>
<feature type="region of interest" description="Disordered" evidence="1">
    <location>
        <begin position="548"/>
        <end position="645"/>
    </location>
</feature>
<feature type="compositionally biased region" description="Low complexity" evidence="1">
    <location>
        <begin position="190"/>
        <end position="211"/>
    </location>
</feature>
<dbReference type="SUPFAM" id="SSF81383">
    <property type="entry name" value="F-box domain"/>
    <property type="match status" value="1"/>
</dbReference>
<feature type="compositionally biased region" description="Low complexity" evidence="1">
    <location>
        <begin position="404"/>
        <end position="415"/>
    </location>
</feature>
<feature type="compositionally biased region" description="Polar residues" evidence="1">
    <location>
        <begin position="578"/>
        <end position="593"/>
    </location>
</feature>
<dbReference type="EMBL" id="CP134192">
    <property type="protein sequence ID" value="WPB07726.1"/>
    <property type="molecule type" value="Genomic_DNA"/>
</dbReference>
<dbReference type="EMBL" id="LKMD01000107">
    <property type="protein sequence ID" value="PIA90412.1"/>
    <property type="molecule type" value="Genomic_DNA"/>
</dbReference>
<proteinExistence type="predicted"/>
<keyword evidence="6" id="KW-1185">Reference proteome</keyword>
<accession>A0A2G5HDV1</accession>
<dbReference type="OrthoDB" id="3647132at2759"/>
<evidence type="ECO:0000313" key="5">
    <source>
        <dbReference type="Proteomes" id="UP000230605"/>
    </source>
</evidence>
<dbReference type="Gene3D" id="1.20.1280.50">
    <property type="match status" value="1"/>
</dbReference>
<feature type="compositionally biased region" description="Basic and acidic residues" evidence="1">
    <location>
        <begin position="370"/>
        <end position="387"/>
    </location>
</feature>
<feature type="compositionally biased region" description="Basic and acidic residues" evidence="1">
    <location>
        <begin position="1072"/>
        <end position="1083"/>
    </location>
</feature>
<feature type="compositionally biased region" description="Low complexity" evidence="1">
    <location>
        <begin position="630"/>
        <end position="641"/>
    </location>
</feature>
<evidence type="ECO:0000313" key="3">
    <source>
        <dbReference type="EMBL" id="PIA90412.1"/>
    </source>
</evidence>
<feature type="compositionally biased region" description="Low complexity" evidence="1">
    <location>
        <begin position="444"/>
        <end position="463"/>
    </location>
</feature>
<dbReference type="AlphaFoldDB" id="A0A2G5HDV1"/>
<feature type="region of interest" description="Disordered" evidence="1">
    <location>
        <begin position="307"/>
        <end position="482"/>
    </location>
</feature>
<protein>
    <recommendedName>
        <fullName evidence="2">F-box domain-containing protein</fullName>
    </recommendedName>
</protein>
<dbReference type="InterPro" id="IPR036047">
    <property type="entry name" value="F-box-like_dom_sf"/>
</dbReference>
<sequence>MDDTTTFVPTDDDDYSHFDDGSVEWKACRERDRLAAIALDEMFDAQKQGGETWLAWLEKHRGREVRAEVETKRRLCQEEQDRYCQWKDWISLQRELQDKEYCAIPVDFRTPLKQWELEWNQLSWQAEEAYRQRCNDIWSGKYRGEGGETVQGNEAADDTVLKPLELAESSESTETLPNDSVVELPKLDLPDSSPPLDDQSDEGANADQANEAADDTLPEPERLTESSDSPKALRNDSVVELPKLDQSDLSPFIDDQSNTEFPSLPSPAVTPNDKSDSPHPKSLYRTPNPIILVSPPLPAERTISKGETSTIQTARQLQPASYTAAHRGRDDLAGPRTMVQKKRPAAKSLKAAKQQIKEISTLGATAQVDTPEKKQEKVKQPVKKDYTDPPQPVSTPKKPKKPMTDVVATPAPVVVSGPISGRKRKVKSFTSSQKPPAPQLSVQASSSGAASAATPTCPALAPETEAEKTKVDVSGAMEQSERVEVAAERNVAGEGSGEMWQVIMAPKRKAEEDIDYSQRPLCKHRCNRKDTCGHGGCCREHVRRAAAALNAQPTQDPGEADAPEPATAAREPEEARTQSPDNTNAGGQQTSEQEIAATAPEAQPAQSPENANGGGEQQAIDGDSTDEQAEANGPNAAPAPEDSSLRFSVQINNTGPLERPSPMRDQSNHPEYALNMQSYAQSRSVTPGNYRTPQRYLCNISGCKEVLRLTELRDEILLYLPPQDLLRYRRVCKEWKNTIDYVPRPVYGAQARQPKSLFKRAMFLEADDEYLPPRPIHQRDIDRTMKFMRKDFEAVREEVPYVERATHLSETMGIDLRKPEDIPWLNKFNNFAQRAVDADIEALIKQTTPPRVAINPALFRLEGRPTVTKRRDNKNSTDPNRPLAKFRGRRAHFLVNPMIELDATDKRLNMFITQPPTKKVALRWELNRMLFPTREFPMDFEQVEGSTWEGGLAGSERYIEREQGIRYRDVIRLVELAAESSPWAWEEEQEEISPWHTDLFRTYILTDPEVDVSYSQCWGTRLPRDGSDFEPEWLYSWNLFRRNDRNWGHYLRYHWVMKFGEDPQYPGGKTDNQNDRKNDMSRDDYRKLQRLRDKRGTDRPHVYRPEWLEWLERWGGDNKDPGPGDRRSRSSEYTFYRLHLELEIPDQDARLEREFWEERKLAYDEDVSDDEVDEEYGGTEWKRR</sequence>
<dbReference type="Pfam" id="PF00646">
    <property type="entry name" value="F-box"/>
    <property type="match status" value="1"/>
</dbReference>
<dbReference type="InterPro" id="IPR001810">
    <property type="entry name" value="F-box_dom"/>
</dbReference>
<feature type="domain" description="F-box" evidence="2">
    <location>
        <begin position="711"/>
        <end position="744"/>
    </location>
</feature>
<name>A0A2G5HDV1_CERBT</name>
<dbReference type="Proteomes" id="UP000230605">
    <property type="component" value="Chromosome 9"/>
</dbReference>
<evidence type="ECO:0000313" key="4">
    <source>
        <dbReference type="EMBL" id="WPB07726.1"/>
    </source>
</evidence>
<dbReference type="Proteomes" id="UP001302367">
    <property type="component" value="Chromosome 9"/>
</dbReference>